<sequence length="117" mass="13329">MFAPTSFAKAPADLLTAITLPDSTSRSIQMPVASSLTPAYSDAIVTLRLQINGHFRQYLMKLGRRTYVLAAHFLNSIRHLGCLARPCANTHHHDRRRRLWQRHERGHVGPCCKRAWL</sequence>
<proteinExistence type="predicted"/>
<gene>
    <name evidence="1" type="ORF">BQ8794_50286</name>
</gene>
<protein>
    <submittedName>
        <fullName evidence="1">Uncharacterized protein</fullName>
    </submittedName>
</protein>
<dbReference type="AlphaFoldDB" id="A0A1R3VED8"/>
<reference evidence="2" key="1">
    <citation type="submission" date="2017-01" db="EMBL/GenBank/DDBJ databases">
        <authorList>
            <person name="Brunel B."/>
        </authorList>
    </citation>
    <scope>NUCLEOTIDE SEQUENCE [LARGE SCALE GENOMIC DNA]</scope>
</reference>
<dbReference type="STRING" id="1631249.BQ8794_50286"/>
<evidence type="ECO:0000313" key="2">
    <source>
        <dbReference type="Proteomes" id="UP000188388"/>
    </source>
</evidence>
<keyword evidence="2" id="KW-1185">Reference proteome</keyword>
<accession>A0A1R3VED8</accession>
<dbReference type="Proteomes" id="UP000188388">
    <property type="component" value="Unassembled WGS sequence"/>
</dbReference>
<organism evidence="1 2">
    <name type="scientific">Mesorhizobium prunaredense</name>
    <dbReference type="NCBI Taxonomy" id="1631249"/>
    <lineage>
        <taxon>Bacteria</taxon>
        <taxon>Pseudomonadati</taxon>
        <taxon>Pseudomonadota</taxon>
        <taxon>Alphaproteobacteria</taxon>
        <taxon>Hyphomicrobiales</taxon>
        <taxon>Phyllobacteriaceae</taxon>
        <taxon>Mesorhizobium</taxon>
    </lineage>
</organism>
<evidence type="ECO:0000313" key="1">
    <source>
        <dbReference type="EMBL" id="SIT58184.1"/>
    </source>
</evidence>
<name>A0A1R3VED8_9HYPH</name>
<dbReference type="EMBL" id="FTPD01000045">
    <property type="protein sequence ID" value="SIT58184.1"/>
    <property type="molecule type" value="Genomic_DNA"/>
</dbReference>